<dbReference type="SMART" id="SM00220">
    <property type="entry name" value="S_TKc"/>
    <property type="match status" value="1"/>
</dbReference>
<dbReference type="InterPro" id="IPR027417">
    <property type="entry name" value="P-loop_NTPase"/>
</dbReference>
<dbReference type="SUPFAM" id="SSF56112">
    <property type="entry name" value="Protein kinase-like (PK-like)"/>
    <property type="match status" value="1"/>
</dbReference>
<dbReference type="PANTHER" id="PTHR16305">
    <property type="entry name" value="TESTICULAR SOLUBLE ADENYLYL CYCLASE"/>
    <property type="match status" value="1"/>
</dbReference>
<keyword evidence="5" id="KW-1185">Reference proteome</keyword>
<proteinExistence type="predicted"/>
<sequence>MARRFADRFELIERAGEGGMGEVWKALDHETGSLVALKRLRGTGREQARFEREARLLEQVRHPALVAHVAHGIDDGRPYLAMSWIEGESLAARLARAPLSLGDTLQLARRVASALAALHAVGAVHRDVKPANVMLPHGRAQDAVLLDLGIARERDAPLVTATNLILGTIGYLSPEQARSEQHVDARADVFSLGCVLFECASGEPLYAADNAIAMLARMLAETPRRLRSVRPEVPEPLDDLVASMLASAPDDRPAGGVAVLRALDEIGPLDAAVATSQPRARPALSRNEQRFSLAAWVELASPTPLREGVTLDEVALDVTLRDTASRLRELGADLVPIGPTSALVVVEPRGTVADQAELAASVLCDLLTSRPSLRAAMAAGLATTSAGVPAGEVLARATRLARGTSAGTIALDDTLVELLGARFEVAGHVLGRARERAEATPFIGRDKELATMEAMLAEVIDEGAPRGVLVTAAPGVGKSRLGRELSTRLRARGDVRVIEASAEVTSARSVNATTRALVRAAAGLPPHAPGARVDPRDGDRLRGYLRSLPLDDAERVADLLCDLIGAPPRAPGIVLAAARGDAELTSRWTRRSVREWLAAECARAPVVLVIEDLHWADEVTLGHLGDALRARPPCPLLVVALARPEVRDHLRTPWPHTTHLTLSELGARASERLVRAALGLETSNETISRIVERAGGNPLFLEELSRFVRERRAAADPSAPKRRTLPPTVAAVLHARLDDLPADRRRVLRAASVLGDRFLAEGVAAITGESVTIVERTLHAIASRGMVERTDEGWAFSHALVREAAYATMSPDDAPTAHARAADWLEGRGDPDPREMLAHVERAKDAEREAQWLLRATARAWDAGADRETFELAARGLARATTDEERGAYEAWTAVSCLWRGELERGLEHARRAVSIVPLSHPIASLAVGSAVYLAGVSGDLQTVALITQAWIAQGAVPSGRQGGIALVGILIALDHAGATDVARGVLERAMASERAHPVWTLLARSAMAHSLDGQLGASRALALEAIELATRQGDDTAVIFGHGYAIPFVGACRSREALAALDALHEAQAHTAMPIALAWIDLWRASVRQLVDGHAPELEAHARQHDLSRAEAARYLLILGHVLGDRLDAAEAEIARAPFVTARFRPTAMEARIALRRGAPETALARLDDAAREASAVTSVWSWEWIHLTRAEALLAMGRDDEARIAARTGLERLAITLEGADPWMREIVDASCVPVIALREIAARLGG</sequence>
<evidence type="ECO:0000259" key="3">
    <source>
        <dbReference type="PROSITE" id="PS50011"/>
    </source>
</evidence>
<evidence type="ECO:0000313" key="5">
    <source>
        <dbReference type="Proteomes" id="UP000034883"/>
    </source>
</evidence>
<dbReference type="GO" id="GO:0005737">
    <property type="term" value="C:cytoplasm"/>
    <property type="evidence" value="ECO:0007669"/>
    <property type="project" value="TreeGrafter"/>
</dbReference>
<name>A0A0F6VZR6_9BACT</name>
<accession>A0A0F6VZR6</accession>
<dbReference type="Pfam" id="PF13191">
    <property type="entry name" value="AAA_16"/>
    <property type="match status" value="1"/>
</dbReference>
<feature type="domain" description="Protein kinase" evidence="3">
    <location>
        <begin position="9"/>
        <end position="266"/>
    </location>
</feature>
<keyword evidence="2" id="KW-0067">ATP-binding</keyword>
<dbReference type="InterPro" id="IPR041664">
    <property type="entry name" value="AAA_16"/>
</dbReference>
<protein>
    <submittedName>
        <fullName evidence="4">Adenylate cyclase</fullName>
    </submittedName>
</protein>
<evidence type="ECO:0000256" key="1">
    <source>
        <dbReference type="ARBA" id="ARBA00022741"/>
    </source>
</evidence>
<evidence type="ECO:0000313" key="4">
    <source>
        <dbReference type="EMBL" id="AKF03583.1"/>
    </source>
</evidence>
<dbReference type="PROSITE" id="PS50011">
    <property type="entry name" value="PROTEIN_KINASE_DOM"/>
    <property type="match status" value="1"/>
</dbReference>
<dbReference type="InterPro" id="IPR011009">
    <property type="entry name" value="Kinase-like_dom_sf"/>
</dbReference>
<reference evidence="4 5" key="1">
    <citation type="submission" date="2015-03" db="EMBL/GenBank/DDBJ databases">
        <title>Genome assembly of Sandaracinus amylolyticus DSM 53668.</title>
        <authorList>
            <person name="Sharma G."/>
            <person name="Subramanian S."/>
        </authorList>
    </citation>
    <scope>NUCLEOTIDE SEQUENCE [LARGE SCALE GENOMIC DNA]</scope>
    <source>
        <strain evidence="4 5">DSM 53668</strain>
    </source>
</reference>
<dbReference type="AlphaFoldDB" id="A0A0F6VZR6"/>
<dbReference type="GO" id="GO:0005524">
    <property type="term" value="F:ATP binding"/>
    <property type="evidence" value="ECO:0007669"/>
    <property type="project" value="UniProtKB-KW"/>
</dbReference>
<dbReference type="OrthoDB" id="9786339at2"/>
<dbReference type="Gene3D" id="3.40.50.300">
    <property type="entry name" value="P-loop containing nucleotide triphosphate hydrolases"/>
    <property type="match status" value="1"/>
</dbReference>
<dbReference type="GO" id="GO:0004016">
    <property type="term" value="F:adenylate cyclase activity"/>
    <property type="evidence" value="ECO:0007669"/>
    <property type="project" value="TreeGrafter"/>
</dbReference>
<dbReference type="PANTHER" id="PTHR16305:SF28">
    <property type="entry name" value="GUANYLATE CYCLASE DOMAIN-CONTAINING PROTEIN"/>
    <property type="match status" value="1"/>
</dbReference>
<dbReference type="CDD" id="cd14014">
    <property type="entry name" value="STKc_PknB_like"/>
    <property type="match status" value="1"/>
</dbReference>
<dbReference type="Proteomes" id="UP000034883">
    <property type="component" value="Chromosome"/>
</dbReference>
<dbReference type="STRING" id="927083.DB32_000732"/>
<dbReference type="EMBL" id="CP011125">
    <property type="protein sequence ID" value="AKF03583.1"/>
    <property type="molecule type" value="Genomic_DNA"/>
</dbReference>
<keyword evidence="1" id="KW-0547">Nucleotide-binding</keyword>
<dbReference type="Pfam" id="PF00069">
    <property type="entry name" value="Pkinase"/>
    <property type="match status" value="1"/>
</dbReference>
<dbReference type="RefSeq" id="WP_053231027.1">
    <property type="nucleotide sequence ID" value="NZ_CP011125.1"/>
</dbReference>
<dbReference type="SUPFAM" id="SSF52540">
    <property type="entry name" value="P-loop containing nucleoside triphosphate hydrolases"/>
    <property type="match status" value="1"/>
</dbReference>
<dbReference type="KEGG" id="samy:DB32_000732"/>
<dbReference type="InterPro" id="IPR000719">
    <property type="entry name" value="Prot_kinase_dom"/>
</dbReference>
<organism evidence="4 5">
    <name type="scientific">Sandaracinus amylolyticus</name>
    <dbReference type="NCBI Taxonomy" id="927083"/>
    <lineage>
        <taxon>Bacteria</taxon>
        <taxon>Pseudomonadati</taxon>
        <taxon>Myxococcota</taxon>
        <taxon>Polyangia</taxon>
        <taxon>Polyangiales</taxon>
        <taxon>Sandaracinaceae</taxon>
        <taxon>Sandaracinus</taxon>
    </lineage>
</organism>
<dbReference type="Gene3D" id="1.10.510.10">
    <property type="entry name" value="Transferase(Phosphotransferase) domain 1"/>
    <property type="match status" value="1"/>
</dbReference>
<evidence type="ECO:0000256" key="2">
    <source>
        <dbReference type="ARBA" id="ARBA00022840"/>
    </source>
</evidence>
<dbReference type="GO" id="GO:0004672">
    <property type="term" value="F:protein kinase activity"/>
    <property type="evidence" value="ECO:0007669"/>
    <property type="project" value="InterPro"/>
</dbReference>
<gene>
    <name evidence="4" type="ORF">DB32_000732</name>
</gene>